<evidence type="ECO:0000313" key="2">
    <source>
        <dbReference type="Proteomes" id="UP000015100"/>
    </source>
</evidence>
<evidence type="ECO:0000313" key="1">
    <source>
        <dbReference type="EMBL" id="EPS35244.1"/>
    </source>
</evidence>
<organism evidence="1 2">
    <name type="scientific">Dactylellina haptotyla (strain CBS 200.50)</name>
    <name type="common">Nematode-trapping fungus</name>
    <name type="synonym">Monacrosporium haptotylum</name>
    <dbReference type="NCBI Taxonomy" id="1284197"/>
    <lineage>
        <taxon>Eukaryota</taxon>
        <taxon>Fungi</taxon>
        <taxon>Dikarya</taxon>
        <taxon>Ascomycota</taxon>
        <taxon>Pezizomycotina</taxon>
        <taxon>Orbiliomycetes</taxon>
        <taxon>Orbiliales</taxon>
        <taxon>Orbiliaceae</taxon>
        <taxon>Dactylellina</taxon>
    </lineage>
</organism>
<name>S7ZXS0_DACHA</name>
<reference evidence="1 2" key="1">
    <citation type="journal article" date="2013" name="PLoS Genet.">
        <title>Genomic mechanisms accounting for the adaptation to parasitism in nematode-trapping fungi.</title>
        <authorList>
            <person name="Meerupati T."/>
            <person name="Andersson K.M."/>
            <person name="Friman E."/>
            <person name="Kumar D."/>
            <person name="Tunlid A."/>
            <person name="Ahren D."/>
        </authorList>
    </citation>
    <scope>NUCLEOTIDE SEQUENCE [LARGE SCALE GENOMIC DNA]</scope>
    <source>
        <strain evidence="1 2">CBS 200.50</strain>
    </source>
</reference>
<dbReference type="STRING" id="1284197.S7ZXS0"/>
<proteinExistence type="predicted"/>
<dbReference type="Proteomes" id="UP000015100">
    <property type="component" value="Unassembled WGS sequence"/>
</dbReference>
<dbReference type="EMBL" id="AQGS01001233">
    <property type="protein sequence ID" value="EPS35244.1"/>
    <property type="molecule type" value="Genomic_DNA"/>
</dbReference>
<dbReference type="OrthoDB" id="5415891at2759"/>
<keyword evidence="2" id="KW-1185">Reference proteome</keyword>
<protein>
    <submittedName>
        <fullName evidence="1">Uncharacterized protein</fullName>
    </submittedName>
</protein>
<dbReference type="HOGENOM" id="CLU_700135_0_0_1"/>
<gene>
    <name evidence="1" type="ORF">H072_11392</name>
</gene>
<sequence>MQTSYFGTIHKLDFSAFSQEVQKMKLNIGSLVLVTLFAGGIVPSTATTYCEHNCSPSQINAVFRRPSYLFDTKSFCRKFLNFPDVTTIRKTQTAVFTRFVSLYYTSCYSICVQSVARSNLEILPSYRTATTIKTKTANPVTVTKSDVKVPTFITNEIIFITDARTSTISDTSTILETFIETVTETTQVVATTNIMETTTVSETATVTTTSSIYTTATTFTSAPPARMKKRIDLALKEHIVKRRGYSYAFKIPFYLPQDLSPPQISSACKMLNPCPLTKTSTIISTLMVKSYKTLSQYVTVTPIVSATITRTRTSAVPNKVTETVYTTNFATKSTIITLTVATFTKTASIETQVIATETVTTSIAIITSTVTVVTTAVQACGSGIVICDLSHPESCCSGRCVKFFQNPNCCVGGGQVCDIFHPEGCCGGTCAIKGDINVEPRIYTCVGG</sequence>
<reference evidence="2" key="2">
    <citation type="submission" date="2013-04" db="EMBL/GenBank/DDBJ databases">
        <title>Genomic mechanisms accounting for the adaptation to parasitism in nematode-trapping fungi.</title>
        <authorList>
            <person name="Ahren D.G."/>
        </authorList>
    </citation>
    <scope>NUCLEOTIDE SEQUENCE [LARGE SCALE GENOMIC DNA]</scope>
    <source>
        <strain evidence="2">CBS 200.50</strain>
    </source>
</reference>
<dbReference type="AlphaFoldDB" id="S7ZXS0"/>
<comment type="caution">
    <text evidence="1">The sequence shown here is derived from an EMBL/GenBank/DDBJ whole genome shotgun (WGS) entry which is preliminary data.</text>
</comment>
<dbReference type="OMA" id="HNCSPSQ"/>
<accession>S7ZXS0</accession>